<dbReference type="EMBL" id="FMAF01000025">
    <property type="protein sequence ID" value="SCB47513.1"/>
    <property type="molecule type" value="Genomic_DNA"/>
</dbReference>
<dbReference type="Proteomes" id="UP000199205">
    <property type="component" value="Unassembled WGS sequence"/>
</dbReference>
<gene>
    <name evidence="1" type="ORF">GA0061101_12578</name>
</gene>
<evidence type="ECO:0000313" key="1">
    <source>
        <dbReference type="EMBL" id="SCB47513.1"/>
    </source>
</evidence>
<organism evidence="1 2">
    <name type="scientific">Rhizobium lusitanum</name>
    <dbReference type="NCBI Taxonomy" id="293958"/>
    <lineage>
        <taxon>Bacteria</taxon>
        <taxon>Pseudomonadati</taxon>
        <taxon>Pseudomonadota</taxon>
        <taxon>Alphaproteobacteria</taxon>
        <taxon>Hyphomicrobiales</taxon>
        <taxon>Rhizobiaceae</taxon>
        <taxon>Rhizobium/Agrobacterium group</taxon>
        <taxon>Rhizobium</taxon>
    </lineage>
</organism>
<dbReference type="Gene3D" id="3.90.180.10">
    <property type="entry name" value="Medium-chain alcohol dehydrogenases, catalytic domain"/>
    <property type="match status" value="1"/>
</dbReference>
<name>A0A1C3X5I2_9HYPH</name>
<sequence length="53" mass="5589">MRQAAVEVSACAASGTHAPKISKTFAIDAVAEPHEFRETGKAVGKVLVRLQNP</sequence>
<evidence type="ECO:0000313" key="2">
    <source>
        <dbReference type="Proteomes" id="UP000199205"/>
    </source>
</evidence>
<proteinExistence type="predicted"/>
<protein>
    <recommendedName>
        <fullName evidence="3">Zinc-binding dehydrogenase</fullName>
    </recommendedName>
</protein>
<dbReference type="AlphaFoldDB" id="A0A1C3X5I2"/>
<reference evidence="1 2" key="1">
    <citation type="submission" date="2016-08" db="EMBL/GenBank/DDBJ databases">
        <authorList>
            <person name="Seilhamer J.J."/>
        </authorList>
    </citation>
    <scope>NUCLEOTIDE SEQUENCE [LARGE SCALE GENOMIC DNA]</scope>
    <source>
        <strain evidence="1 2">P1-7</strain>
    </source>
</reference>
<accession>A0A1C3X5I2</accession>
<evidence type="ECO:0008006" key="3">
    <source>
        <dbReference type="Google" id="ProtNLM"/>
    </source>
</evidence>